<dbReference type="AlphaFoldDB" id="A0A6C0IPJ3"/>
<evidence type="ECO:0000313" key="2">
    <source>
        <dbReference type="EMBL" id="QHT95118.1"/>
    </source>
</evidence>
<feature type="transmembrane region" description="Helical" evidence="1">
    <location>
        <begin position="12"/>
        <end position="30"/>
    </location>
</feature>
<keyword evidence="1" id="KW-0812">Transmembrane</keyword>
<dbReference type="EMBL" id="MN740234">
    <property type="protein sequence ID" value="QHT95118.1"/>
    <property type="molecule type" value="Genomic_DNA"/>
</dbReference>
<keyword evidence="1" id="KW-1133">Transmembrane helix</keyword>
<feature type="transmembrane region" description="Helical" evidence="1">
    <location>
        <begin position="42"/>
        <end position="62"/>
    </location>
</feature>
<accession>A0A6C0IPJ3</accession>
<keyword evidence="1" id="KW-0472">Membrane</keyword>
<reference evidence="2" key="1">
    <citation type="journal article" date="2020" name="Nature">
        <title>Giant virus diversity and host interactions through global metagenomics.</title>
        <authorList>
            <person name="Schulz F."/>
            <person name="Roux S."/>
            <person name="Paez-Espino D."/>
            <person name="Jungbluth S."/>
            <person name="Walsh D.A."/>
            <person name="Denef V.J."/>
            <person name="McMahon K.D."/>
            <person name="Konstantinidis K.T."/>
            <person name="Eloe-Fadrosh E.A."/>
            <person name="Kyrpides N.C."/>
            <person name="Woyke T."/>
        </authorList>
    </citation>
    <scope>NUCLEOTIDE SEQUENCE</scope>
    <source>
        <strain evidence="2">GVMAG-M-3300024261-37</strain>
    </source>
</reference>
<sequence>MSYRPYIELVKAFIPTIVMVGLTSYTWKMCDLYEKKYGYKRPIFKILSGFPLYLLFLSIHFYELTRSEKSLKRLKHMRLSRKC</sequence>
<protein>
    <submittedName>
        <fullName evidence="2">Uncharacterized protein</fullName>
    </submittedName>
</protein>
<proteinExistence type="predicted"/>
<name>A0A6C0IPJ3_9ZZZZ</name>
<organism evidence="2">
    <name type="scientific">viral metagenome</name>
    <dbReference type="NCBI Taxonomy" id="1070528"/>
    <lineage>
        <taxon>unclassified sequences</taxon>
        <taxon>metagenomes</taxon>
        <taxon>organismal metagenomes</taxon>
    </lineage>
</organism>
<evidence type="ECO:0000256" key="1">
    <source>
        <dbReference type="SAM" id="Phobius"/>
    </source>
</evidence>